<accession>A0A7W7CVN1</accession>
<keyword evidence="2" id="KW-1185">Reference proteome</keyword>
<dbReference type="InterPro" id="IPR004211">
    <property type="entry name" value="Endonuclease_7"/>
</dbReference>
<organism evidence="1 2">
    <name type="scientific">Paractinoplanes abujensis</name>
    <dbReference type="NCBI Taxonomy" id="882441"/>
    <lineage>
        <taxon>Bacteria</taxon>
        <taxon>Bacillati</taxon>
        <taxon>Actinomycetota</taxon>
        <taxon>Actinomycetes</taxon>
        <taxon>Micromonosporales</taxon>
        <taxon>Micromonosporaceae</taxon>
        <taxon>Paractinoplanes</taxon>
    </lineage>
</organism>
<dbReference type="InterPro" id="IPR038563">
    <property type="entry name" value="Endonuclease_7_sf"/>
</dbReference>
<sequence length="196" mass="22194">MREGAYAGWSAGAEQVNEWMRQLPPRPPPQLGAHLRNRAVLPPQRVEDKHNFSCPAKNRLVRVDVGIRVERKWWPRSDMCMDALPLRAIRAHRMTAQRYRDMLKAQGGVCALCPDGFNWLCCEPVPLAVDHDHACCTKRSCGLCVRGLLCGNCGQFVSQYERSPERGNHGSEQRLERAARVDAYLAAYRALRAARD</sequence>
<dbReference type="AlphaFoldDB" id="A0A7W7CVN1"/>
<dbReference type="Proteomes" id="UP000542742">
    <property type="component" value="Unassembled WGS sequence"/>
</dbReference>
<dbReference type="EMBL" id="JACHMF010000001">
    <property type="protein sequence ID" value="MBB4693831.1"/>
    <property type="molecule type" value="Genomic_DNA"/>
</dbReference>
<dbReference type="Gene3D" id="3.40.1800.10">
    <property type="entry name" value="His-Me finger endonucleases"/>
    <property type="match status" value="1"/>
</dbReference>
<gene>
    <name evidence="1" type="ORF">BKA14_003979</name>
</gene>
<evidence type="ECO:0008006" key="3">
    <source>
        <dbReference type="Google" id="ProtNLM"/>
    </source>
</evidence>
<proteinExistence type="predicted"/>
<dbReference type="InterPro" id="IPR044925">
    <property type="entry name" value="His-Me_finger_sf"/>
</dbReference>
<evidence type="ECO:0000313" key="1">
    <source>
        <dbReference type="EMBL" id="MBB4693831.1"/>
    </source>
</evidence>
<dbReference type="RefSeq" id="WP_184952406.1">
    <property type="nucleotide sequence ID" value="NZ_BOMC01000053.1"/>
</dbReference>
<reference evidence="1 2" key="1">
    <citation type="submission" date="2020-08" db="EMBL/GenBank/DDBJ databases">
        <title>Sequencing the genomes of 1000 actinobacteria strains.</title>
        <authorList>
            <person name="Klenk H.-P."/>
        </authorList>
    </citation>
    <scope>NUCLEOTIDE SEQUENCE [LARGE SCALE GENOMIC DNA]</scope>
    <source>
        <strain evidence="1 2">DSM 45518</strain>
    </source>
</reference>
<dbReference type="Pfam" id="PF02945">
    <property type="entry name" value="Endonuclease_7"/>
    <property type="match status" value="1"/>
</dbReference>
<dbReference type="SUPFAM" id="SSF54060">
    <property type="entry name" value="His-Me finger endonucleases"/>
    <property type="match status" value="1"/>
</dbReference>
<evidence type="ECO:0000313" key="2">
    <source>
        <dbReference type="Proteomes" id="UP000542742"/>
    </source>
</evidence>
<protein>
    <recommendedName>
        <fullName evidence="3">Recombination endonuclease VII</fullName>
    </recommendedName>
</protein>
<comment type="caution">
    <text evidence="1">The sequence shown here is derived from an EMBL/GenBank/DDBJ whole genome shotgun (WGS) entry which is preliminary data.</text>
</comment>
<name>A0A7W7CVN1_9ACTN</name>